<dbReference type="EMBL" id="BAABKI010000016">
    <property type="protein sequence ID" value="GAA5174113.1"/>
    <property type="molecule type" value="Genomic_DNA"/>
</dbReference>
<reference evidence="3" key="2">
    <citation type="journal article" date="2019" name="Int. J. Syst. Evol. Microbiol.">
        <title>The Global Catalogue of Microorganisms (GCM) 10K type strain sequencing project: providing services to taxonomists for standard genome sequencing and annotation.</title>
        <authorList>
            <consortium name="The Broad Institute Genomics Platform"/>
            <consortium name="The Broad Institute Genome Sequencing Center for Infectious Disease"/>
            <person name="Wu L."/>
            <person name="Ma J."/>
        </authorList>
    </citation>
    <scope>NUCLEOTIDE SEQUENCE [LARGE SCALE GENOMIC DNA]</scope>
    <source>
        <strain evidence="3">JCM 18472</strain>
    </source>
</reference>
<dbReference type="Proteomes" id="UP001500074">
    <property type="component" value="Unassembled WGS sequence"/>
</dbReference>
<sequence>MPERALDLDGLGKVGCEHTRLIVDEGRHLRLVVYAVQETAPPQADAFARWVAGESEG</sequence>
<evidence type="ECO:0000313" key="2">
    <source>
        <dbReference type="EMBL" id="GAA5174113.1"/>
    </source>
</evidence>
<dbReference type="RefSeq" id="WP_236255027.1">
    <property type="nucleotide sequence ID" value="NZ_BAABKI010000011.1"/>
</dbReference>
<accession>A0ABP9R816</accession>
<proteinExistence type="predicted"/>
<organism evidence="1 3">
    <name type="scientific">Modicisalibacter zincidurans</name>
    <dbReference type="NCBI Taxonomy" id="1178777"/>
    <lineage>
        <taxon>Bacteria</taxon>
        <taxon>Pseudomonadati</taxon>
        <taxon>Pseudomonadota</taxon>
        <taxon>Gammaproteobacteria</taxon>
        <taxon>Oceanospirillales</taxon>
        <taxon>Halomonadaceae</taxon>
        <taxon>Modicisalibacter</taxon>
    </lineage>
</organism>
<gene>
    <name evidence="1" type="ORF">GCM10023342_10070</name>
    <name evidence="2" type="ORF">GCM10023342_14260</name>
</gene>
<name>A0ABP9R816_9GAMM</name>
<comment type="caution">
    <text evidence="1">The sequence shown here is derived from an EMBL/GenBank/DDBJ whole genome shotgun (WGS) entry which is preliminary data.</text>
</comment>
<reference evidence="1" key="3">
    <citation type="submission" date="2023-12" db="EMBL/GenBank/DDBJ databases">
        <authorList>
            <person name="Sun Q."/>
            <person name="Inoue M."/>
        </authorList>
    </citation>
    <scope>NUCLEOTIDE SEQUENCE</scope>
    <source>
        <strain evidence="1">JCM 18472</strain>
    </source>
</reference>
<keyword evidence="3" id="KW-1185">Reference proteome</keyword>
<reference evidence="1" key="1">
    <citation type="journal article" date="2014" name="Int. J. Syst. Evol. Microbiol.">
        <title>Complete genome of a new Firmicutes species belonging to the dominant human colonic microbiota ('Ruminococcus bicirculans') reveals two chromosomes and a selective capacity to utilize plant glucans.</title>
        <authorList>
            <consortium name="NISC Comparative Sequencing Program"/>
            <person name="Wegmann U."/>
            <person name="Louis P."/>
            <person name="Goesmann A."/>
            <person name="Henrissat B."/>
            <person name="Duncan S.H."/>
            <person name="Flint H.J."/>
        </authorList>
    </citation>
    <scope>NUCLEOTIDE SEQUENCE</scope>
    <source>
        <strain evidence="1">JCM 18472</strain>
    </source>
</reference>
<evidence type="ECO:0000313" key="1">
    <source>
        <dbReference type="EMBL" id="GAA5172798.1"/>
    </source>
</evidence>
<evidence type="ECO:0000313" key="3">
    <source>
        <dbReference type="Proteomes" id="UP001500074"/>
    </source>
</evidence>
<protein>
    <submittedName>
        <fullName evidence="1">Uncharacterized protein</fullName>
    </submittedName>
</protein>
<dbReference type="EMBL" id="BAABKI010000011">
    <property type="protein sequence ID" value="GAA5172798.1"/>
    <property type="molecule type" value="Genomic_DNA"/>
</dbReference>